<feature type="region of interest" description="Disordered" evidence="3">
    <location>
        <begin position="938"/>
        <end position="960"/>
    </location>
</feature>
<proteinExistence type="predicted"/>
<evidence type="ECO:0000313" key="5">
    <source>
        <dbReference type="Proteomes" id="UP000717585"/>
    </source>
</evidence>
<feature type="compositionally biased region" description="Basic and acidic residues" evidence="3">
    <location>
        <begin position="950"/>
        <end position="960"/>
    </location>
</feature>
<evidence type="ECO:0000256" key="1">
    <source>
        <dbReference type="ARBA" id="ARBA00022614"/>
    </source>
</evidence>
<dbReference type="Gene3D" id="3.80.10.10">
    <property type="entry name" value="Ribonuclease Inhibitor"/>
    <property type="match status" value="1"/>
</dbReference>
<keyword evidence="2" id="KW-0677">Repeat</keyword>
<name>A0A8J6E4M5_9EUKA</name>
<feature type="region of interest" description="Disordered" evidence="3">
    <location>
        <begin position="1"/>
        <end position="20"/>
    </location>
</feature>
<feature type="region of interest" description="Disordered" evidence="3">
    <location>
        <begin position="366"/>
        <end position="389"/>
    </location>
</feature>
<feature type="region of interest" description="Disordered" evidence="3">
    <location>
        <begin position="159"/>
        <end position="180"/>
    </location>
</feature>
<dbReference type="InterPro" id="IPR050216">
    <property type="entry name" value="LRR_domain-containing"/>
</dbReference>
<keyword evidence="1" id="KW-0433">Leucine-rich repeat</keyword>
<dbReference type="EMBL" id="JAHDYR010000002">
    <property type="protein sequence ID" value="KAG9397373.1"/>
    <property type="molecule type" value="Genomic_DNA"/>
</dbReference>
<accession>A0A8J6E4M5</accession>
<dbReference type="OrthoDB" id="2187496at2759"/>
<dbReference type="AlphaFoldDB" id="A0A8J6E4M5"/>
<dbReference type="PANTHER" id="PTHR48051:SF1">
    <property type="entry name" value="RAS SUPPRESSOR PROTEIN 1"/>
    <property type="match status" value="1"/>
</dbReference>
<feature type="compositionally biased region" description="Polar residues" evidence="3">
    <location>
        <begin position="732"/>
        <end position="745"/>
    </location>
</feature>
<feature type="compositionally biased region" description="Basic and acidic residues" evidence="3">
    <location>
        <begin position="746"/>
        <end position="763"/>
    </location>
</feature>
<keyword evidence="5" id="KW-1185">Reference proteome</keyword>
<dbReference type="InterPro" id="IPR001611">
    <property type="entry name" value="Leu-rich_rpt"/>
</dbReference>
<feature type="compositionally biased region" description="Low complexity" evidence="3">
    <location>
        <begin position="159"/>
        <end position="173"/>
    </location>
</feature>
<protein>
    <submittedName>
        <fullName evidence="4">Leucine rich repeat</fullName>
    </submittedName>
</protein>
<dbReference type="InterPro" id="IPR032675">
    <property type="entry name" value="LRR_dom_sf"/>
</dbReference>
<feature type="region of interest" description="Disordered" evidence="3">
    <location>
        <begin position="508"/>
        <end position="534"/>
    </location>
</feature>
<dbReference type="GO" id="GO:0005737">
    <property type="term" value="C:cytoplasm"/>
    <property type="evidence" value="ECO:0007669"/>
    <property type="project" value="TreeGrafter"/>
</dbReference>
<dbReference type="Proteomes" id="UP000717585">
    <property type="component" value="Unassembled WGS sequence"/>
</dbReference>
<reference evidence="4" key="1">
    <citation type="submission" date="2021-05" db="EMBL/GenBank/DDBJ databases">
        <title>A free-living protist that lacks canonical eukaryotic 1 DNA replication and segregation systems.</title>
        <authorList>
            <person name="Salas-Leiva D.E."/>
            <person name="Tromer E.C."/>
            <person name="Curtis B.A."/>
            <person name="Jerlstrom-Hultqvist J."/>
            <person name="Kolisko M."/>
            <person name="Yi Z."/>
            <person name="Salas-Leiva J.S."/>
            <person name="Gallot-Lavallee L."/>
            <person name="Kops G.J.P.L."/>
            <person name="Archibald J.M."/>
            <person name="Simpson A.G.B."/>
            <person name="Roger A.J."/>
        </authorList>
    </citation>
    <scope>NUCLEOTIDE SEQUENCE</scope>
    <source>
        <strain evidence="4">BICM</strain>
    </source>
</reference>
<dbReference type="PANTHER" id="PTHR48051">
    <property type="match status" value="1"/>
</dbReference>
<organism evidence="4 5">
    <name type="scientific">Carpediemonas membranifera</name>
    <dbReference type="NCBI Taxonomy" id="201153"/>
    <lineage>
        <taxon>Eukaryota</taxon>
        <taxon>Metamonada</taxon>
        <taxon>Carpediemonas-like organisms</taxon>
        <taxon>Carpediemonas</taxon>
    </lineage>
</organism>
<gene>
    <name evidence="4" type="ORF">J8273_0858</name>
</gene>
<dbReference type="SUPFAM" id="SSF52075">
    <property type="entry name" value="Outer arm dynein light chain 1"/>
    <property type="match status" value="1"/>
</dbReference>
<feature type="compositionally biased region" description="Basic and acidic residues" evidence="3">
    <location>
        <begin position="703"/>
        <end position="724"/>
    </location>
</feature>
<dbReference type="PROSITE" id="PS51450">
    <property type="entry name" value="LRR"/>
    <property type="match status" value="2"/>
</dbReference>
<evidence type="ECO:0000256" key="2">
    <source>
        <dbReference type="ARBA" id="ARBA00022737"/>
    </source>
</evidence>
<sequence>MEPKVPPLGPLSLTDLDTLDNDDNSVPKALQFLFENYPTEILQQMEELDVSKQVLRNIPSPIYIFSSVKYLNLSNNRLTRLHPLKIITAMPHLERIDLSSNMLLHITDILGLGVCPNLTNLDIRDNPLPHVTERVTLLTDLVFRPVDDGTWANLVRRFGQAPPQRPRPATAARKGARTPNLFSSQTEGRLQYYGVNPGRDSPQEVRDRLKGITNDTEHYVDMNEAVLPKDGPFCNLQVLNGMPLTVDEADLARREYDLESEAKEILKASASDYKDALAEVVKALRSNHSARPSEKIKERQIKARHRKEAMAKDTALQHRVRAFLQTGRLDAGPEDMRRDSDDLEDDTSIDEDVMVALFDRDLDLGGPDTIVDDGTGQRSDDSDDEVWVRDGNFSRSMRLTTVEDASSRLKRSRAVRNLYGKKSTASGDSESPHGPRPIQHITPLPRPLNESKPLAAPTADQIPLSLEIDELSFDKFRKLPRVDEGRNVVQEIDKIHVRKQKLRRSRTIEYTDEDERSGRAKEDDDKPREVRDSSQDIVREVKQNAMRRQAESRLRISSHKLPAKKLELDYYDVISDEARRQHKTDSYILDVARANYSHASRLIGVEHDPAGDVDLRQKKIELNSNLDYANNVIGVAELSPKLIQQLLDHDAKRLEQKAQQQIHEEHRRRIDLVRNTKGGHTYASARPSAHSVQYTKELKRAKRIYERLPPESQRRLRQAEEERRAKGRRVHISTTDPEQPTGTNEGTKEDDGTPKAESDRHTWSIETVEEARRSVNTTRVDHMTFHDMLLKSSKIRKNLKKDMEDLHDAQKKFIDDEIRYEAIRRDPLYETQQFLLYKAAEKGVQVGDVFLDYSDKFMSMDQVAEAKGKDPSDRMARMLHAYESSNFRTPPIELLETDDAPKAFCPQTSSPLTARTPRTPGGKAAVIEQAMSGKIDPRYFASPISTGKTAKVERDTPPTP</sequence>
<feature type="region of interest" description="Disordered" evidence="3">
    <location>
        <begin position="413"/>
        <end position="455"/>
    </location>
</feature>
<evidence type="ECO:0000313" key="4">
    <source>
        <dbReference type="EMBL" id="KAG9397373.1"/>
    </source>
</evidence>
<comment type="caution">
    <text evidence="4">The sequence shown here is derived from an EMBL/GenBank/DDBJ whole genome shotgun (WGS) entry which is preliminary data.</text>
</comment>
<evidence type="ECO:0000256" key="3">
    <source>
        <dbReference type="SAM" id="MobiDB-lite"/>
    </source>
</evidence>
<feature type="region of interest" description="Disordered" evidence="3">
    <location>
        <begin position="703"/>
        <end position="763"/>
    </location>
</feature>
<feature type="compositionally biased region" description="Basic and acidic residues" evidence="3">
    <location>
        <begin position="516"/>
        <end position="534"/>
    </location>
</feature>